<dbReference type="HAMAP" id="MF_03101">
    <property type="entry name" value="Deoxyhypusine_hydroxylase"/>
    <property type="match status" value="1"/>
</dbReference>
<dbReference type="SMART" id="SM00567">
    <property type="entry name" value="EZ_HEAT"/>
    <property type="match status" value="6"/>
</dbReference>
<comment type="catalytic activity">
    <reaction evidence="1 10">
        <text>[eIF5A protein]-deoxyhypusine + AH2 + O2 = [eIF5A protein]-hypusine + A + H2O</text>
        <dbReference type="Rhea" id="RHEA:14101"/>
        <dbReference type="Rhea" id="RHEA-COMP:10144"/>
        <dbReference type="Rhea" id="RHEA-COMP:12592"/>
        <dbReference type="ChEBI" id="CHEBI:13193"/>
        <dbReference type="ChEBI" id="CHEBI:15377"/>
        <dbReference type="ChEBI" id="CHEBI:15379"/>
        <dbReference type="ChEBI" id="CHEBI:17499"/>
        <dbReference type="ChEBI" id="CHEBI:82657"/>
        <dbReference type="ChEBI" id="CHEBI:91175"/>
        <dbReference type="EC" id="1.14.99.29"/>
    </reaction>
</comment>
<keyword evidence="7 10" id="KW-0503">Monooxygenase</keyword>
<comment type="function">
    <text evidence="9">Catalyzes the hydroxylation of the N(6)-(4-aminobutyl)-L-lysine intermediate produced by deoxyhypusine synthase/DHPS on a critical lysine of the eukaryotic translation initiation factor 5A/eIF-5A. This is the second step of the post-translational modification of that lysine into an unusual amino acid residue named hypusine. Hypusination is unique to mature eIF-5A factor and is essential for its function.</text>
</comment>
<dbReference type="EC" id="1.14.99.29" evidence="10"/>
<feature type="binding site" evidence="10">
    <location>
        <position position="210"/>
    </location>
    <ligand>
        <name>Fe cation</name>
        <dbReference type="ChEBI" id="CHEBI:24875"/>
        <label>2</label>
    </ligand>
</feature>
<dbReference type="InterPro" id="IPR027517">
    <property type="entry name" value="Deoxyhypusine_hydroxylase"/>
</dbReference>
<feature type="binding site" evidence="10">
    <location>
        <position position="59"/>
    </location>
    <ligand>
        <name>Fe cation</name>
        <dbReference type="ChEBI" id="CHEBI:24875"/>
        <label>1</label>
    </ligand>
</feature>
<feature type="repeat" description="HEAT" evidence="11">
    <location>
        <begin position="72"/>
        <end position="112"/>
    </location>
</feature>
<dbReference type="FunFam" id="1.25.10.10:FF:000099">
    <property type="entry name" value="Deoxyhypusine hydroxylase"/>
    <property type="match status" value="2"/>
</dbReference>
<feature type="binding site" evidence="10">
    <location>
        <position position="92"/>
    </location>
    <ligand>
        <name>Fe cation</name>
        <dbReference type="ChEBI" id="CHEBI:24875"/>
        <label>1</label>
    </ligand>
</feature>
<feature type="binding site" evidence="10">
    <location>
        <position position="91"/>
    </location>
    <ligand>
        <name>Fe cation</name>
        <dbReference type="ChEBI" id="CHEBI:24875"/>
        <label>1</label>
    </ligand>
</feature>
<evidence type="ECO:0000256" key="8">
    <source>
        <dbReference type="ARBA" id="ARBA00023256"/>
    </source>
</evidence>
<dbReference type="AlphaFoldDB" id="A0AAV5VCC9"/>
<dbReference type="InterPro" id="IPR021133">
    <property type="entry name" value="HEAT_type_2"/>
</dbReference>
<name>A0AAV5VCC9_9BILA</name>
<dbReference type="PANTHER" id="PTHR12697:SF5">
    <property type="entry name" value="DEOXYHYPUSINE HYDROXYLASE"/>
    <property type="match status" value="1"/>
</dbReference>
<comment type="pathway">
    <text evidence="2 10">Protein modification; eIF5A hypusination.</text>
</comment>
<evidence type="ECO:0000313" key="13">
    <source>
        <dbReference type="Proteomes" id="UP001432322"/>
    </source>
</evidence>
<keyword evidence="4" id="KW-0677">Repeat</keyword>
<dbReference type="Gene3D" id="1.25.10.10">
    <property type="entry name" value="Leucine-rich Repeat Variant"/>
    <property type="match status" value="2"/>
</dbReference>
<keyword evidence="8 10" id="KW-0386">Hypusine biosynthesis</keyword>
<feature type="binding site" evidence="10">
    <location>
        <position position="209"/>
    </location>
    <ligand>
        <name>Fe cation</name>
        <dbReference type="ChEBI" id="CHEBI:24875"/>
        <label>2</label>
    </ligand>
</feature>
<dbReference type="EMBL" id="BTSY01000002">
    <property type="protein sequence ID" value="GMT16923.1"/>
    <property type="molecule type" value="Genomic_DNA"/>
</dbReference>
<evidence type="ECO:0000256" key="2">
    <source>
        <dbReference type="ARBA" id="ARBA00005041"/>
    </source>
</evidence>
<keyword evidence="6 10" id="KW-0408">Iron</keyword>
<dbReference type="InterPro" id="IPR016024">
    <property type="entry name" value="ARM-type_fold"/>
</dbReference>
<evidence type="ECO:0000256" key="7">
    <source>
        <dbReference type="ARBA" id="ARBA00023033"/>
    </source>
</evidence>
<comment type="cofactor">
    <cofactor evidence="10">
        <name>Fe(2+)</name>
        <dbReference type="ChEBI" id="CHEBI:29033"/>
    </cofactor>
    <text evidence="10">Binds 2 Fe(2+) ions per subunit.</text>
</comment>
<evidence type="ECO:0000256" key="6">
    <source>
        <dbReference type="ARBA" id="ARBA00023004"/>
    </source>
</evidence>
<evidence type="ECO:0000256" key="5">
    <source>
        <dbReference type="ARBA" id="ARBA00023002"/>
    </source>
</evidence>
<dbReference type="InterPro" id="IPR004155">
    <property type="entry name" value="PBS_lyase_HEAT"/>
</dbReference>
<organism evidence="12 13">
    <name type="scientific">Pristionchus fissidentatus</name>
    <dbReference type="NCBI Taxonomy" id="1538716"/>
    <lineage>
        <taxon>Eukaryota</taxon>
        <taxon>Metazoa</taxon>
        <taxon>Ecdysozoa</taxon>
        <taxon>Nematoda</taxon>
        <taxon>Chromadorea</taxon>
        <taxon>Rhabditida</taxon>
        <taxon>Rhabditina</taxon>
        <taxon>Diplogasteromorpha</taxon>
        <taxon>Diplogasteroidea</taxon>
        <taxon>Neodiplogasteridae</taxon>
        <taxon>Pristionchus</taxon>
    </lineage>
</organism>
<evidence type="ECO:0000256" key="10">
    <source>
        <dbReference type="HAMAP-Rule" id="MF_03101"/>
    </source>
</evidence>
<keyword evidence="3 10" id="KW-0479">Metal-binding</keyword>
<feature type="binding site" evidence="10">
    <location>
        <position position="242"/>
    </location>
    <ligand>
        <name>Fe cation</name>
        <dbReference type="ChEBI" id="CHEBI:24875"/>
        <label>2</label>
    </ligand>
</feature>
<keyword evidence="13" id="KW-1185">Reference proteome</keyword>
<feature type="binding site" evidence="10">
    <location>
        <position position="243"/>
    </location>
    <ligand>
        <name>Fe cation</name>
        <dbReference type="ChEBI" id="CHEBI:24875"/>
        <label>2</label>
    </ligand>
</feature>
<dbReference type="PANTHER" id="PTHR12697">
    <property type="entry name" value="PBS LYASE HEAT-LIKE PROTEIN"/>
    <property type="match status" value="1"/>
</dbReference>
<sequence length="298" mass="33155">MHELTREQVDNFGKDLNDTSLPLKARFRALFALRNVADDRSVAWIGKCLGDESALLKHELAYCLGQMQNKSAIPILVQTLEDVKQEPMVRHEAGEALGAIGDISVLDLLKKYSSDPLPEVAETCILAVARLEYVNGCDDGTKSPYDSVDPTPSHESKNVDELRTVLVDDKQTLWDRYRAMFTLRNMNTDESIAALASGLFCEDSALFRHEIAYVLGQVQSPVATEQLKARLFLQSENCMVRHECAEALGAIASDECVKILEQYAKDEERVVRESCEVALDMADYENSGAFQYAGVAQQ</sequence>
<dbReference type="InterPro" id="IPR011989">
    <property type="entry name" value="ARM-like"/>
</dbReference>
<dbReference type="SUPFAM" id="SSF48371">
    <property type="entry name" value="ARM repeat"/>
    <property type="match status" value="1"/>
</dbReference>
<comment type="similarity">
    <text evidence="10">Belongs to the deoxyhypusine hydroxylase family.</text>
</comment>
<evidence type="ECO:0000256" key="4">
    <source>
        <dbReference type="ARBA" id="ARBA00022737"/>
    </source>
</evidence>
<dbReference type="Pfam" id="PF03130">
    <property type="entry name" value="HEAT_PBS"/>
    <property type="match status" value="2"/>
</dbReference>
<dbReference type="Proteomes" id="UP001432322">
    <property type="component" value="Unassembled WGS sequence"/>
</dbReference>
<dbReference type="PROSITE" id="PS50077">
    <property type="entry name" value="HEAT_REPEAT"/>
    <property type="match status" value="1"/>
</dbReference>
<dbReference type="GO" id="GO:0019135">
    <property type="term" value="F:deoxyhypusine monooxygenase activity"/>
    <property type="evidence" value="ECO:0007669"/>
    <property type="project" value="UniProtKB-UniRule"/>
</dbReference>
<evidence type="ECO:0000256" key="11">
    <source>
        <dbReference type="PROSITE-ProRule" id="PRU00103"/>
    </source>
</evidence>
<gene>
    <name evidence="12" type="ORF">PFISCL1PPCAC_8220</name>
</gene>
<dbReference type="GO" id="GO:0046872">
    <property type="term" value="F:metal ion binding"/>
    <property type="evidence" value="ECO:0007669"/>
    <property type="project" value="UniProtKB-KW"/>
</dbReference>
<evidence type="ECO:0000313" key="12">
    <source>
        <dbReference type="EMBL" id="GMT16923.1"/>
    </source>
</evidence>
<feature type="binding site" evidence="10">
    <location>
        <position position="58"/>
    </location>
    <ligand>
        <name>Fe cation</name>
        <dbReference type="ChEBI" id="CHEBI:24875"/>
        <label>1</label>
    </ligand>
</feature>
<protein>
    <recommendedName>
        <fullName evidence="10">Deoxyhypusine hydroxylase</fullName>
        <shortName evidence="10">DOHH</shortName>
        <ecNumber evidence="10">1.14.99.29</ecNumber>
    </recommendedName>
    <alternativeName>
        <fullName evidence="10">Deoxyhypusine dioxygenase</fullName>
    </alternativeName>
    <alternativeName>
        <fullName evidence="10">Deoxyhypusine monooxygenase</fullName>
    </alternativeName>
</protein>
<evidence type="ECO:0000256" key="3">
    <source>
        <dbReference type="ARBA" id="ARBA00022723"/>
    </source>
</evidence>
<accession>A0AAV5VCC9</accession>
<reference evidence="12" key="1">
    <citation type="submission" date="2023-10" db="EMBL/GenBank/DDBJ databases">
        <title>Genome assembly of Pristionchus species.</title>
        <authorList>
            <person name="Yoshida K."/>
            <person name="Sommer R.J."/>
        </authorList>
    </citation>
    <scope>NUCLEOTIDE SEQUENCE</scope>
    <source>
        <strain evidence="12">RS5133</strain>
    </source>
</reference>
<proteinExistence type="inferred from homology"/>
<evidence type="ECO:0000256" key="9">
    <source>
        <dbReference type="ARBA" id="ARBA00045876"/>
    </source>
</evidence>
<dbReference type="Pfam" id="PF13646">
    <property type="entry name" value="HEAT_2"/>
    <property type="match status" value="1"/>
</dbReference>
<comment type="caution">
    <text evidence="12">The sequence shown here is derived from an EMBL/GenBank/DDBJ whole genome shotgun (WGS) entry which is preliminary data.</text>
</comment>
<comment type="function">
    <text evidence="10">Catalyzes the hydroxylation of the N(6)-(4-aminobutyl)-L-lysine intermediate to form hypusine, an essential post-translational modification only found in mature eIF-5A factor.</text>
</comment>
<evidence type="ECO:0000256" key="1">
    <source>
        <dbReference type="ARBA" id="ARBA00000068"/>
    </source>
</evidence>
<keyword evidence="5 10" id="KW-0560">Oxidoreductase</keyword>